<dbReference type="InterPro" id="IPR001128">
    <property type="entry name" value="Cyt_P450"/>
</dbReference>
<dbReference type="GO" id="GO:0005506">
    <property type="term" value="F:iron ion binding"/>
    <property type="evidence" value="ECO:0007669"/>
    <property type="project" value="InterPro"/>
</dbReference>
<evidence type="ECO:0000256" key="4">
    <source>
        <dbReference type="ARBA" id="ARBA00023002"/>
    </source>
</evidence>
<name>A0A7E4V6Z0_PANRE</name>
<protein>
    <submittedName>
        <fullName evidence="10">Cytochrome P450</fullName>
    </submittedName>
</protein>
<dbReference type="InterPro" id="IPR002401">
    <property type="entry name" value="Cyt_P450_E_grp-I"/>
</dbReference>
<dbReference type="PROSITE" id="PS00086">
    <property type="entry name" value="CYTOCHROME_P450"/>
    <property type="match status" value="1"/>
</dbReference>
<dbReference type="PRINTS" id="PR00385">
    <property type="entry name" value="P450"/>
</dbReference>
<dbReference type="GO" id="GO:0005737">
    <property type="term" value="C:cytoplasm"/>
    <property type="evidence" value="ECO:0007669"/>
    <property type="project" value="TreeGrafter"/>
</dbReference>
<dbReference type="PANTHER" id="PTHR24300">
    <property type="entry name" value="CYTOCHROME P450 508A4-RELATED"/>
    <property type="match status" value="1"/>
</dbReference>
<dbReference type="Proteomes" id="UP000492821">
    <property type="component" value="Unassembled WGS sequence"/>
</dbReference>
<accession>A0A7E4V6Z0</accession>
<dbReference type="SUPFAM" id="SSF48264">
    <property type="entry name" value="Cytochrome P450"/>
    <property type="match status" value="1"/>
</dbReference>
<evidence type="ECO:0000256" key="1">
    <source>
        <dbReference type="ARBA" id="ARBA00001971"/>
    </source>
</evidence>
<feature type="binding site" description="axial binding residue" evidence="7">
    <location>
        <position position="445"/>
    </location>
    <ligand>
        <name>heme</name>
        <dbReference type="ChEBI" id="CHEBI:30413"/>
    </ligand>
    <ligandPart>
        <name>Fe</name>
        <dbReference type="ChEBI" id="CHEBI:18248"/>
    </ligandPart>
</feature>
<evidence type="ECO:0000313" key="9">
    <source>
        <dbReference type="Proteomes" id="UP000492821"/>
    </source>
</evidence>
<organism evidence="9 10">
    <name type="scientific">Panagrellus redivivus</name>
    <name type="common">Microworm</name>
    <dbReference type="NCBI Taxonomy" id="6233"/>
    <lineage>
        <taxon>Eukaryota</taxon>
        <taxon>Metazoa</taxon>
        <taxon>Ecdysozoa</taxon>
        <taxon>Nematoda</taxon>
        <taxon>Chromadorea</taxon>
        <taxon>Rhabditida</taxon>
        <taxon>Tylenchina</taxon>
        <taxon>Panagrolaimomorpha</taxon>
        <taxon>Panagrolaimoidea</taxon>
        <taxon>Panagrolaimidae</taxon>
        <taxon>Panagrellus</taxon>
    </lineage>
</organism>
<reference evidence="10" key="2">
    <citation type="submission" date="2020-10" db="UniProtKB">
        <authorList>
            <consortium name="WormBaseParasite"/>
        </authorList>
    </citation>
    <scope>IDENTIFICATION</scope>
</reference>
<sequence>MFTFLIGCVLVTVFLVNEFYVKRKGLPPGPMPLPFVGNTLSLGIEPPGYAAFLRWRKTYGPVYTFWLGTDATVCLSDWASIKESVIDKGELFVERKTLEDLVYIIRGGYYGIVEAQGALWREQRRFAMHMLKDFGMGRNLMQERILDEVVYMVEKLRNLSQDESAGYDIQGDLDLAIGSVINGLLFGYRFEDSNVHEFAILKQMLQNHMQQVIQPLTTVAMAQPHTLGRLPILKTKLNKVVNNMQKIFDYLEGQISTRKEIFDGCSKPTNFCDAFLKEMSDRGGEDASKHNFSHRQLRNACLDLWVAGLESTTTTLSFAILYSIRHPECAALARAELDEVIGCDRLVTLDDKISLPYVNAFLAETQRLLNLLPMNLMRVASEDITIQGHLIRKGTTVIPQISCLLYDENVFPNPMKFNPNHFLTPDGKFKKVDEWNPFSVGKRQCLGISLAKTELFLIVANLLNQFEFEAVDTNVMPSDEKTAGFAVQQKPYRCKIKARH</sequence>
<dbReference type="GO" id="GO:0016712">
    <property type="term" value="F:oxidoreductase activity, acting on paired donors, with incorporation or reduction of molecular oxygen, reduced flavin or flavoprotein as one donor, and incorporation of one atom of oxygen"/>
    <property type="evidence" value="ECO:0007669"/>
    <property type="project" value="TreeGrafter"/>
</dbReference>
<keyword evidence="4 8" id="KW-0560">Oxidoreductase</keyword>
<dbReference type="InterPro" id="IPR017972">
    <property type="entry name" value="Cyt_P450_CS"/>
</dbReference>
<evidence type="ECO:0000313" key="10">
    <source>
        <dbReference type="WBParaSite" id="Pan_g17301.t1"/>
    </source>
</evidence>
<evidence type="ECO:0000256" key="6">
    <source>
        <dbReference type="ARBA" id="ARBA00023033"/>
    </source>
</evidence>
<keyword evidence="5 7" id="KW-0408">Iron</keyword>
<dbReference type="WBParaSite" id="Pan_g17301.t1">
    <property type="protein sequence ID" value="Pan_g17301.t1"/>
    <property type="gene ID" value="Pan_g17301"/>
</dbReference>
<evidence type="ECO:0000256" key="5">
    <source>
        <dbReference type="ARBA" id="ARBA00023004"/>
    </source>
</evidence>
<dbReference type="Gene3D" id="1.10.630.10">
    <property type="entry name" value="Cytochrome P450"/>
    <property type="match status" value="1"/>
</dbReference>
<dbReference type="PANTHER" id="PTHR24300:SF375">
    <property type="entry name" value="CYTOCHROME P450 FAMILY"/>
    <property type="match status" value="1"/>
</dbReference>
<dbReference type="FunFam" id="1.10.630.10:FF:000036">
    <property type="entry name" value="CYtochrome P450 family"/>
    <property type="match status" value="1"/>
</dbReference>
<proteinExistence type="inferred from homology"/>
<dbReference type="PRINTS" id="PR00463">
    <property type="entry name" value="EP450I"/>
</dbReference>
<keyword evidence="7 8" id="KW-0349">Heme</keyword>
<dbReference type="GO" id="GO:0020037">
    <property type="term" value="F:heme binding"/>
    <property type="evidence" value="ECO:0007669"/>
    <property type="project" value="InterPro"/>
</dbReference>
<reference evidence="9" key="1">
    <citation type="journal article" date="2013" name="Genetics">
        <title>The draft genome and transcriptome of Panagrellus redivivus are shaped by the harsh demands of a free-living lifestyle.</title>
        <authorList>
            <person name="Srinivasan J."/>
            <person name="Dillman A.R."/>
            <person name="Macchietto M.G."/>
            <person name="Heikkinen L."/>
            <person name="Lakso M."/>
            <person name="Fracchia K.M."/>
            <person name="Antoshechkin I."/>
            <person name="Mortazavi A."/>
            <person name="Wong G."/>
            <person name="Sternberg P.W."/>
        </authorList>
    </citation>
    <scope>NUCLEOTIDE SEQUENCE [LARGE SCALE GENOMIC DNA]</scope>
    <source>
        <strain evidence="9">MT8872</strain>
    </source>
</reference>
<dbReference type="CDD" id="cd20617">
    <property type="entry name" value="CYP1_2-like"/>
    <property type="match status" value="1"/>
</dbReference>
<comment type="cofactor">
    <cofactor evidence="1 7">
        <name>heme</name>
        <dbReference type="ChEBI" id="CHEBI:30413"/>
    </cofactor>
</comment>
<evidence type="ECO:0000256" key="3">
    <source>
        <dbReference type="ARBA" id="ARBA00022723"/>
    </source>
</evidence>
<evidence type="ECO:0000256" key="2">
    <source>
        <dbReference type="ARBA" id="ARBA00010617"/>
    </source>
</evidence>
<evidence type="ECO:0000256" key="8">
    <source>
        <dbReference type="RuleBase" id="RU000461"/>
    </source>
</evidence>
<dbReference type="AlphaFoldDB" id="A0A7E4V6Z0"/>
<keyword evidence="3 7" id="KW-0479">Metal-binding</keyword>
<comment type="similarity">
    <text evidence="2 8">Belongs to the cytochrome P450 family.</text>
</comment>
<dbReference type="InterPro" id="IPR050182">
    <property type="entry name" value="Cytochrome_P450_fam2"/>
</dbReference>
<dbReference type="GO" id="GO:0006805">
    <property type="term" value="P:xenobiotic metabolic process"/>
    <property type="evidence" value="ECO:0007669"/>
    <property type="project" value="TreeGrafter"/>
</dbReference>
<keyword evidence="9" id="KW-1185">Reference proteome</keyword>
<dbReference type="Pfam" id="PF00067">
    <property type="entry name" value="p450"/>
    <property type="match status" value="1"/>
</dbReference>
<dbReference type="GO" id="GO:0006082">
    <property type="term" value="P:organic acid metabolic process"/>
    <property type="evidence" value="ECO:0007669"/>
    <property type="project" value="TreeGrafter"/>
</dbReference>
<dbReference type="InterPro" id="IPR036396">
    <property type="entry name" value="Cyt_P450_sf"/>
</dbReference>
<evidence type="ECO:0000256" key="7">
    <source>
        <dbReference type="PIRSR" id="PIRSR602401-1"/>
    </source>
</evidence>
<keyword evidence="6 8" id="KW-0503">Monooxygenase</keyword>